<evidence type="ECO:0000313" key="1">
    <source>
        <dbReference type="EMBL" id="RXH80921.1"/>
    </source>
</evidence>
<protein>
    <submittedName>
        <fullName evidence="1">Uncharacterized protein</fullName>
    </submittedName>
</protein>
<name>A0A498IHC2_MALDO</name>
<organism evidence="1 2">
    <name type="scientific">Malus domestica</name>
    <name type="common">Apple</name>
    <name type="synonym">Pyrus malus</name>
    <dbReference type="NCBI Taxonomy" id="3750"/>
    <lineage>
        <taxon>Eukaryota</taxon>
        <taxon>Viridiplantae</taxon>
        <taxon>Streptophyta</taxon>
        <taxon>Embryophyta</taxon>
        <taxon>Tracheophyta</taxon>
        <taxon>Spermatophyta</taxon>
        <taxon>Magnoliopsida</taxon>
        <taxon>eudicotyledons</taxon>
        <taxon>Gunneridae</taxon>
        <taxon>Pentapetalae</taxon>
        <taxon>rosids</taxon>
        <taxon>fabids</taxon>
        <taxon>Rosales</taxon>
        <taxon>Rosaceae</taxon>
        <taxon>Amygdaloideae</taxon>
        <taxon>Maleae</taxon>
        <taxon>Malus</taxon>
    </lineage>
</organism>
<reference evidence="1 2" key="1">
    <citation type="submission" date="2018-10" db="EMBL/GenBank/DDBJ databases">
        <title>A high-quality apple genome assembly.</title>
        <authorList>
            <person name="Hu J."/>
        </authorList>
    </citation>
    <scope>NUCLEOTIDE SEQUENCE [LARGE SCALE GENOMIC DNA]</scope>
    <source>
        <strain evidence="2">cv. HFTH1</strain>
        <tissue evidence="1">Young leaf</tissue>
    </source>
</reference>
<accession>A0A498IHC2</accession>
<sequence>MRENALILRKNGGVRMWISRWSVSSPTSVGEVNKGGFKYDHPTLTNTKAFCGKTPHLTDWACGKVRENIGVIRVGPCELADLKIQHGIKAKAFSLRDSDCRGRWKRKSLELDEVAFDAGLIGPGGVVAKSVENVVLKVHDEEEDGVHGVDKTMVRNEKFGQDNEQHSDPFDLALIIEAILRESKESKTANTRNMVLDGVFIKKYPPIKLPKDSTSNCCHECIRLEASHIFLLAIL</sequence>
<proteinExistence type="predicted"/>
<dbReference type="EMBL" id="RDQH01000338">
    <property type="protein sequence ID" value="RXH80921.1"/>
    <property type="molecule type" value="Genomic_DNA"/>
</dbReference>
<keyword evidence="2" id="KW-1185">Reference proteome</keyword>
<evidence type="ECO:0000313" key="2">
    <source>
        <dbReference type="Proteomes" id="UP000290289"/>
    </source>
</evidence>
<comment type="caution">
    <text evidence="1">The sequence shown here is derived from an EMBL/GenBank/DDBJ whole genome shotgun (WGS) entry which is preliminary data.</text>
</comment>
<dbReference type="AlphaFoldDB" id="A0A498IHC2"/>
<gene>
    <name evidence="1" type="ORF">DVH24_004835</name>
</gene>
<dbReference type="Proteomes" id="UP000290289">
    <property type="component" value="Chromosome 12"/>
</dbReference>